<dbReference type="InterPro" id="IPR011333">
    <property type="entry name" value="SKP1/BTB/POZ_sf"/>
</dbReference>
<dbReference type="AlphaFoldDB" id="S4RH12"/>
<dbReference type="InterPro" id="IPR000210">
    <property type="entry name" value="BTB/POZ_dom"/>
</dbReference>
<evidence type="ECO:0000256" key="1">
    <source>
        <dbReference type="ARBA" id="ARBA00022723"/>
    </source>
</evidence>
<feature type="compositionally biased region" description="Low complexity" evidence="6">
    <location>
        <begin position="230"/>
        <end position="241"/>
    </location>
</feature>
<keyword evidence="1" id="KW-0479">Metal-binding</keyword>
<dbReference type="SMART" id="SM00225">
    <property type="entry name" value="BTB"/>
    <property type="match status" value="1"/>
</dbReference>
<dbReference type="Pfam" id="PF00651">
    <property type="entry name" value="BTB"/>
    <property type="match status" value="1"/>
</dbReference>
<feature type="compositionally biased region" description="Basic and acidic residues" evidence="6">
    <location>
        <begin position="169"/>
        <end position="185"/>
    </location>
</feature>
<dbReference type="SUPFAM" id="SSF57667">
    <property type="entry name" value="beta-beta-alpha zinc fingers"/>
    <property type="match status" value="1"/>
</dbReference>
<dbReference type="OMA" id="ERENPMA"/>
<dbReference type="SMART" id="SM00355">
    <property type="entry name" value="ZnF_C2H2"/>
    <property type="match status" value="2"/>
</dbReference>
<dbReference type="PROSITE" id="PS50097">
    <property type="entry name" value="BTB"/>
    <property type="match status" value="1"/>
</dbReference>
<dbReference type="HOGENOM" id="CLU_724723_0_0_1"/>
<evidence type="ECO:0000259" key="7">
    <source>
        <dbReference type="PROSITE" id="PS50097"/>
    </source>
</evidence>
<evidence type="ECO:0000256" key="6">
    <source>
        <dbReference type="SAM" id="MobiDB-lite"/>
    </source>
</evidence>
<protein>
    <submittedName>
        <fullName evidence="9">Uncharacterized protein</fullName>
    </submittedName>
</protein>
<reference evidence="9" key="1">
    <citation type="submission" date="2025-08" db="UniProtKB">
        <authorList>
            <consortium name="Ensembl"/>
        </authorList>
    </citation>
    <scope>IDENTIFICATION</scope>
</reference>
<dbReference type="PANTHER" id="PTHR46105:SF6">
    <property type="entry name" value="ZINC FINGER AND BTB DOMAIN-CONTAINING PROTEIN 7A"/>
    <property type="match status" value="1"/>
</dbReference>
<feature type="domain" description="C2H2-type" evidence="8">
    <location>
        <begin position="326"/>
        <end position="353"/>
    </location>
</feature>
<evidence type="ECO:0000256" key="4">
    <source>
        <dbReference type="ARBA" id="ARBA00022833"/>
    </source>
</evidence>
<dbReference type="InterPro" id="IPR050457">
    <property type="entry name" value="ZnFinger_BTB_dom_contain"/>
</dbReference>
<reference evidence="9" key="2">
    <citation type="submission" date="2025-09" db="UniProtKB">
        <authorList>
            <consortium name="Ensembl"/>
        </authorList>
    </citation>
    <scope>IDENTIFICATION</scope>
</reference>
<dbReference type="Pfam" id="PF00096">
    <property type="entry name" value="zf-C2H2"/>
    <property type="match status" value="1"/>
</dbReference>
<dbReference type="SUPFAM" id="SSF54695">
    <property type="entry name" value="POZ domain"/>
    <property type="match status" value="1"/>
</dbReference>
<evidence type="ECO:0000256" key="2">
    <source>
        <dbReference type="ARBA" id="ARBA00022737"/>
    </source>
</evidence>
<dbReference type="FunFam" id="3.30.160.60:FF:000100">
    <property type="entry name" value="Zinc finger 45-like"/>
    <property type="match status" value="1"/>
</dbReference>
<dbReference type="PROSITE" id="PS00028">
    <property type="entry name" value="ZINC_FINGER_C2H2_1"/>
    <property type="match status" value="2"/>
</dbReference>
<keyword evidence="2" id="KW-0677">Repeat</keyword>
<proteinExistence type="predicted"/>
<dbReference type="PANTHER" id="PTHR46105">
    <property type="entry name" value="AGAP004733-PA"/>
    <property type="match status" value="1"/>
</dbReference>
<dbReference type="Gene3D" id="3.30.160.60">
    <property type="entry name" value="Classic Zinc Finger"/>
    <property type="match status" value="2"/>
</dbReference>
<dbReference type="GO" id="GO:0000978">
    <property type="term" value="F:RNA polymerase II cis-regulatory region sequence-specific DNA binding"/>
    <property type="evidence" value="ECO:0007669"/>
    <property type="project" value="TreeGrafter"/>
</dbReference>
<feature type="domain" description="BTB" evidence="7">
    <location>
        <begin position="33"/>
        <end position="114"/>
    </location>
</feature>
<keyword evidence="3 5" id="KW-0863">Zinc-finger</keyword>
<dbReference type="PROSITE" id="PS50157">
    <property type="entry name" value="ZINC_FINGER_C2H2_2"/>
    <property type="match status" value="2"/>
</dbReference>
<dbReference type="GO" id="GO:0000981">
    <property type="term" value="F:DNA-binding transcription factor activity, RNA polymerase II-specific"/>
    <property type="evidence" value="ECO:0007669"/>
    <property type="project" value="TreeGrafter"/>
</dbReference>
<dbReference type="GO" id="GO:0008270">
    <property type="term" value="F:zinc ion binding"/>
    <property type="evidence" value="ECO:0007669"/>
    <property type="project" value="UniProtKB-KW"/>
</dbReference>
<accession>S4RH12</accession>
<dbReference type="STRING" id="7757.ENSPMAP00000004494"/>
<evidence type="ECO:0000256" key="5">
    <source>
        <dbReference type="PROSITE-ProRule" id="PRU00042"/>
    </source>
</evidence>
<name>S4RH12_PETMA</name>
<keyword evidence="4" id="KW-0862">Zinc</keyword>
<feature type="region of interest" description="Disordered" evidence="6">
    <location>
        <begin position="145"/>
        <end position="275"/>
    </location>
</feature>
<dbReference type="Gene3D" id="3.30.710.10">
    <property type="entry name" value="Potassium Channel Kv1.1, Chain A"/>
    <property type="match status" value="1"/>
</dbReference>
<evidence type="ECO:0000259" key="8">
    <source>
        <dbReference type="PROSITE" id="PS50157"/>
    </source>
</evidence>
<evidence type="ECO:0000313" key="9">
    <source>
        <dbReference type="Ensembl" id="ENSPMAP00000004494.1"/>
    </source>
</evidence>
<organism evidence="9">
    <name type="scientific">Petromyzon marinus</name>
    <name type="common">Sea lamprey</name>
    <dbReference type="NCBI Taxonomy" id="7757"/>
    <lineage>
        <taxon>Eukaryota</taxon>
        <taxon>Metazoa</taxon>
        <taxon>Chordata</taxon>
        <taxon>Craniata</taxon>
        <taxon>Vertebrata</taxon>
        <taxon>Cyclostomata</taxon>
        <taxon>Hyperoartia</taxon>
        <taxon>Petromyzontiformes</taxon>
        <taxon>Petromyzontidae</taxon>
        <taxon>Petromyzon</taxon>
    </lineage>
</organism>
<dbReference type="Ensembl" id="ENSPMAT00000004512.1">
    <property type="protein sequence ID" value="ENSPMAP00000004494.1"/>
    <property type="gene ID" value="ENSPMAG00000004113.1"/>
</dbReference>
<sequence length="382" mass="41350">GWQGMGLMAVPFPEHARDVLASLDELRRAGWLCDTQVNVSGQLFPAHRAVLAASSGYFRKLAAKVAASDIEKTGMVWLFENEDRHGVVRLDFVEAEAFSRLLEFAYTATLTVDPARITSLLEATHLLEFGQVASVCSDLLNASAEPGSGAGDVAVPRREDGEEWLSSHAVERAGKPALRDDRPLEARAGPPPSTGPHARESEATVQKDCVRGTLLSQQRTKKSRGKTKLAAGGADASMDGGVCDNGEDLALDLSSRPEDKKKPARKPRPGLIPSSQDLLSPAILLQKSGDVMDDAAGAVLETGLQMSWGYGPEEPYDAPRAPKVCQPCPICNKMIRGAGKLPRHIRTHTGERPYPCHLCGVRFTRQDKLKLHLQKHERLGSC</sequence>
<feature type="domain" description="C2H2-type" evidence="8">
    <location>
        <begin position="354"/>
        <end position="376"/>
    </location>
</feature>
<dbReference type="InterPro" id="IPR013087">
    <property type="entry name" value="Znf_C2H2_type"/>
</dbReference>
<dbReference type="GeneTree" id="ENSGT00940000160219"/>
<evidence type="ECO:0000256" key="3">
    <source>
        <dbReference type="ARBA" id="ARBA00022771"/>
    </source>
</evidence>
<dbReference type="InterPro" id="IPR036236">
    <property type="entry name" value="Znf_C2H2_sf"/>
</dbReference>